<dbReference type="Proteomes" id="UP000887159">
    <property type="component" value="Unassembled WGS sequence"/>
</dbReference>
<keyword evidence="2" id="KW-1185">Reference proteome</keyword>
<organism evidence="1 2">
    <name type="scientific">Trichonephila clavipes</name>
    <name type="common">Golden silk orbweaver</name>
    <name type="synonym">Nephila clavipes</name>
    <dbReference type="NCBI Taxonomy" id="2585209"/>
    <lineage>
        <taxon>Eukaryota</taxon>
        <taxon>Metazoa</taxon>
        <taxon>Ecdysozoa</taxon>
        <taxon>Arthropoda</taxon>
        <taxon>Chelicerata</taxon>
        <taxon>Arachnida</taxon>
        <taxon>Araneae</taxon>
        <taxon>Araneomorphae</taxon>
        <taxon>Entelegynae</taxon>
        <taxon>Araneoidea</taxon>
        <taxon>Nephilidae</taxon>
        <taxon>Trichonephila</taxon>
    </lineage>
</organism>
<reference evidence="1" key="1">
    <citation type="submission" date="2020-08" db="EMBL/GenBank/DDBJ databases">
        <title>Multicomponent nature underlies the extraordinary mechanical properties of spider dragline silk.</title>
        <authorList>
            <person name="Kono N."/>
            <person name="Nakamura H."/>
            <person name="Mori M."/>
            <person name="Yoshida Y."/>
            <person name="Ohtoshi R."/>
            <person name="Malay A.D."/>
            <person name="Moran D.A.P."/>
            <person name="Tomita M."/>
            <person name="Numata K."/>
            <person name="Arakawa K."/>
        </authorList>
    </citation>
    <scope>NUCLEOTIDE SEQUENCE</scope>
</reference>
<dbReference type="AlphaFoldDB" id="A0A8X7BMB0"/>
<gene>
    <name evidence="1" type="ORF">TNCV_196971</name>
</gene>
<protein>
    <submittedName>
        <fullName evidence="1">Uncharacterized protein</fullName>
    </submittedName>
</protein>
<proteinExistence type="predicted"/>
<dbReference type="EMBL" id="BMAU01021432">
    <property type="protein sequence ID" value="GFY35597.1"/>
    <property type="molecule type" value="Genomic_DNA"/>
</dbReference>
<evidence type="ECO:0000313" key="2">
    <source>
        <dbReference type="Proteomes" id="UP000887159"/>
    </source>
</evidence>
<comment type="caution">
    <text evidence="1">The sequence shown here is derived from an EMBL/GenBank/DDBJ whole genome shotgun (WGS) entry which is preliminary data.</text>
</comment>
<evidence type="ECO:0000313" key="1">
    <source>
        <dbReference type="EMBL" id="GFY35597.1"/>
    </source>
</evidence>
<sequence>MTELRRISVRLYVFGWIWHTLAAGSDITITTSHTIGFFLGTLRESPHRDVETSQTDKVARLYFARTSADSRCCDVCTHHSSTTRSSLPRYTQ</sequence>
<name>A0A8X7BMB0_TRICX</name>
<accession>A0A8X7BMB0</accession>